<dbReference type="Pfam" id="PF06782">
    <property type="entry name" value="UPF0236"/>
    <property type="match status" value="1"/>
</dbReference>
<dbReference type="EMBL" id="JTLV02000006">
    <property type="protein sequence ID" value="PQM29927.1"/>
    <property type="molecule type" value="Genomic_DNA"/>
</dbReference>
<evidence type="ECO:0008006" key="8">
    <source>
        <dbReference type="Google" id="ProtNLM"/>
    </source>
</evidence>
<dbReference type="InterPro" id="IPR009620">
    <property type="entry name" value="UPF0236"/>
</dbReference>
<accession>A0A2P6F8T8</accession>
<protein>
    <recommendedName>
        <fullName evidence="8">ISLre2 family transposase</fullName>
    </recommendedName>
</protein>
<dbReference type="EMBL" id="JTLV02000006">
    <property type="protein sequence ID" value="PQM29873.1"/>
    <property type="molecule type" value="Genomic_DNA"/>
</dbReference>
<organism evidence="3 7">
    <name type="scientific">Spiroplasma poulsonii</name>
    <dbReference type="NCBI Taxonomy" id="2138"/>
    <lineage>
        <taxon>Bacteria</taxon>
        <taxon>Bacillati</taxon>
        <taxon>Mycoplasmatota</taxon>
        <taxon>Mollicutes</taxon>
        <taxon>Entomoplasmatales</taxon>
        <taxon>Spiroplasmataceae</taxon>
        <taxon>Spiroplasma</taxon>
    </lineage>
</organism>
<dbReference type="EMBL" id="JTLV02000006">
    <property type="protein sequence ID" value="PQM29851.1"/>
    <property type="molecule type" value="Genomic_DNA"/>
</dbReference>
<evidence type="ECO:0000256" key="1">
    <source>
        <dbReference type="ARBA" id="ARBA00006539"/>
    </source>
</evidence>
<dbReference type="AlphaFoldDB" id="A0A2P6F8T8"/>
<evidence type="ECO:0000313" key="7">
    <source>
        <dbReference type="Proteomes" id="UP000031565"/>
    </source>
</evidence>
<evidence type="ECO:0000313" key="5">
    <source>
        <dbReference type="EMBL" id="PQM30654.1"/>
    </source>
</evidence>
<comment type="caution">
    <text evidence="3">The sequence shown here is derived from an EMBL/GenBank/DDBJ whole genome shotgun (WGS) entry which is preliminary data.</text>
</comment>
<gene>
    <name evidence="5" type="ORF">SMSRO_SF004340</name>
    <name evidence="6" type="ORF">SMSRO_SF023960</name>
    <name evidence="2" type="ORF">SMSRO_SF027340</name>
    <name evidence="3" type="ORF">SMSRO_SF027560</name>
    <name evidence="4" type="ORF">SMSRO_SF028100</name>
</gene>
<dbReference type="STRING" id="2138.SMSRO_v1c04060"/>
<name>A0A2P6F8T8_9MOLU</name>
<dbReference type="EMBL" id="JTLV02000001">
    <property type="protein sequence ID" value="PQM30654.1"/>
    <property type="molecule type" value="Genomic_DNA"/>
</dbReference>
<proteinExistence type="inferred from homology"/>
<reference evidence="3" key="3">
    <citation type="submission" date="2017-11" db="EMBL/GenBank/DDBJ databases">
        <title>Cell-free culture of the endosymbiotic bacteria Spiroplasma poulsonii highlights bacterial genes involved in host-symbiont interactions.</title>
        <authorList>
            <person name="Masson F."/>
            <person name="Calderon Copete S.P."/>
            <person name="Schupfer F."/>
            <person name="Garcia-Arraez G."/>
            <person name="Lemaitre B."/>
        </authorList>
    </citation>
    <scope>NUCLEOTIDE SEQUENCE</scope>
    <source>
        <strain evidence="3">MSRO</strain>
    </source>
</reference>
<reference evidence="3" key="1">
    <citation type="submission" date="2014-10" db="EMBL/GenBank/DDBJ databases">
        <authorList>
            <person name="Seo M.-J."/>
            <person name="Seok Y.J."/>
            <person name="Cha I.-T."/>
        </authorList>
    </citation>
    <scope>NUCLEOTIDE SEQUENCE</scope>
    <source>
        <strain evidence="3">MSRO</strain>
    </source>
</reference>
<evidence type="ECO:0000313" key="6">
    <source>
        <dbReference type="EMBL" id="PQM32475.1"/>
    </source>
</evidence>
<dbReference type="Proteomes" id="UP000031565">
    <property type="component" value="Unassembled WGS sequence"/>
</dbReference>
<dbReference type="OrthoDB" id="394306at2"/>
<evidence type="ECO:0000313" key="4">
    <source>
        <dbReference type="EMBL" id="PQM29927.1"/>
    </source>
</evidence>
<keyword evidence="7" id="KW-1185">Reference proteome</keyword>
<reference evidence="3 7" key="2">
    <citation type="journal article" date="2015" name="MBio">
        <title>Genome sequence of the Drosophila melanogaster male-killing Spiroplasma strain MSRO endosymbiont.</title>
        <authorList>
            <person name="Paredes J.C."/>
            <person name="Herren J.K."/>
            <person name="Schupfer F."/>
            <person name="Marin R."/>
            <person name="Claverol S."/>
            <person name="Kuo C.H."/>
            <person name="Lemaitre B."/>
            <person name="Beven L."/>
        </authorList>
    </citation>
    <scope>NUCLEOTIDE SEQUENCE [LARGE SCALE GENOMIC DNA]</scope>
    <source>
        <strain evidence="3 7">MSRO</strain>
    </source>
</reference>
<comment type="similarity">
    <text evidence="1">Belongs to the UPF0236 family.</text>
</comment>
<dbReference type="NCBIfam" id="NF046004">
    <property type="entry name" value="ICE_Mbov_0401"/>
    <property type="match status" value="1"/>
</dbReference>
<sequence>MINVDNNFFNNFNILLDKQSIEIIQQNLENYDKWIFKNYKIDETLKEFKDYKVKEIKPRTLTILNGKITFKRRRYYKINPETGKEEYIFPLDKLLVIEKWQRIDNSVKEKILSFIGKKKTYQDILDTMEHVKICIKTISNIMKNAKTDKEYYLNKTNKKIKIPHTLYIQIDGTFLKMWNENKIGKQKIKKHSIFSTVYTGFDKAKSTKKRPVIENKLGVIELDNIPEYIRKNSKLTNFVNKLLILITSYYDINDNIEIMVLGDGAPWIKNIAKVIQEYFPKNKVHYTIDKFHLTSRFKKLYPFQNKNKENRETYHKTVDYFYNAKYEELLQCLENSSSFIKESKMKFLKETIKLIKNNEEGVRNQILWNNIGCHIEGDISHYCKGVLVKKATYHEKTLKNKLNTSMMNFKNKINLFNTNEPLEENRINYSVNNFNKKLQQNLYLY</sequence>
<dbReference type="EMBL" id="JTLV02000001">
    <property type="protein sequence ID" value="PQM32475.1"/>
    <property type="molecule type" value="Genomic_DNA"/>
</dbReference>
<evidence type="ECO:0000313" key="3">
    <source>
        <dbReference type="EMBL" id="PQM29873.1"/>
    </source>
</evidence>
<evidence type="ECO:0000313" key="2">
    <source>
        <dbReference type="EMBL" id="PQM29851.1"/>
    </source>
</evidence>
<dbReference type="RefSeq" id="WP_040092844.1">
    <property type="nucleotide sequence ID" value="NZ_CM020866.1"/>
</dbReference>